<comment type="caution">
    <text evidence="1">The sequence shown here is derived from an EMBL/GenBank/DDBJ whole genome shotgun (WGS) entry which is preliminary data.</text>
</comment>
<reference evidence="1 2" key="1">
    <citation type="submission" date="2019-03" db="EMBL/GenBank/DDBJ databases">
        <title>Above-ground endophytic microbial communities from plants in different locations in the United States.</title>
        <authorList>
            <person name="Frank C."/>
        </authorList>
    </citation>
    <scope>NUCLEOTIDE SEQUENCE [LARGE SCALE GENOMIC DNA]</scope>
    <source>
        <strain evidence="1 2">LP_2_YM</strain>
    </source>
</reference>
<dbReference type="Proteomes" id="UP000295285">
    <property type="component" value="Unassembled WGS sequence"/>
</dbReference>
<protein>
    <submittedName>
        <fullName evidence="1">Uncharacterized protein</fullName>
    </submittedName>
</protein>
<organism evidence="1 2">
    <name type="scientific">Bacillus thuringiensis</name>
    <dbReference type="NCBI Taxonomy" id="1428"/>
    <lineage>
        <taxon>Bacteria</taxon>
        <taxon>Bacillati</taxon>
        <taxon>Bacillota</taxon>
        <taxon>Bacilli</taxon>
        <taxon>Bacillales</taxon>
        <taxon>Bacillaceae</taxon>
        <taxon>Bacillus</taxon>
        <taxon>Bacillus cereus group</taxon>
    </lineage>
</organism>
<name>A0A4V2WE55_BACTU</name>
<proteinExistence type="predicted"/>
<accession>A0A4V2WE55</accession>
<dbReference type="AlphaFoldDB" id="A0A4V2WE55"/>
<gene>
    <name evidence="1" type="ORF">EC910_101310</name>
</gene>
<evidence type="ECO:0000313" key="1">
    <source>
        <dbReference type="EMBL" id="TCW59680.1"/>
    </source>
</evidence>
<sequence>MNNSKLTITVIANNELLEKQLKNSTLDEKEAVKELRAVTIPMDKNKIISIPYLKSEL</sequence>
<evidence type="ECO:0000313" key="2">
    <source>
        <dbReference type="Proteomes" id="UP000295285"/>
    </source>
</evidence>
<dbReference type="RefSeq" id="WP_165915384.1">
    <property type="nucleotide sequence ID" value="NZ_SMDF01000001.1"/>
</dbReference>
<dbReference type="EMBL" id="SMDG01000001">
    <property type="protein sequence ID" value="TCW59680.1"/>
    <property type="molecule type" value="Genomic_DNA"/>
</dbReference>